<protein>
    <submittedName>
        <fullName evidence="3">DUF1080 domain-containing protein</fullName>
    </submittedName>
</protein>
<gene>
    <name evidence="3" type="ORF">LOC68_07675</name>
</gene>
<feature type="domain" description="3-keto-alpha-glucoside-1,2-lyase/3-keto-2-hydroxy-glucal hydratase" evidence="2">
    <location>
        <begin position="34"/>
        <end position="262"/>
    </location>
</feature>
<dbReference type="RefSeq" id="WP_230217388.1">
    <property type="nucleotide sequence ID" value="NZ_JAJKFT010000004.1"/>
</dbReference>
<feature type="chain" id="PRO_5040784024" evidence="1">
    <location>
        <begin position="22"/>
        <end position="275"/>
    </location>
</feature>
<dbReference type="InterPro" id="IPR010496">
    <property type="entry name" value="AL/BT2_dom"/>
</dbReference>
<evidence type="ECO:0000313" key="3">
    <source>
        <dbReference type="EMBL" id="MCC9628270.1"/>
    </source>
</evidence>
<dbReference type="Gene3D" id="2.60.120.560">
    <property type="entry name" value="Exo-inulinase, domain 1"/>
    <property type="match status" value="1"/>
</dbReference>
<organism evidence="3 4">
    <name type="scientific">Blastopirellula sediminis</name>
    <dbReference type="NCBI Taxonomy" id="2894196"/>
    <lineage>
        <taxon>Bacteria</taxon>
        <taxon>Pseudomonadati</taxon>
        <taxon>Planctomycetota</taxon>
        <taxon>Planctomycetia</taxon>
        <taxon>Pirellulales</taxon>
        <taxon>Pirellulaceae</taxon>
        <taxon>Blastopirellula</taxon>
    </lineage>
</organism>
<accession>A0A9X1SET7</accession>
<dbReference type="AlphaFoldDB" id="A0A9X1SET7"/>
<keyword evidence="1" id="KW-0732">Signal</keyword>
<evidence type="ECO:0000256" key="1">
    <source>
        <dbReference type="SAM" id="SignalP"/>
    </source>
</evidence>
<feature type="signal peptide" evidence="1">
    <location>
        <begin position="1"/>
        <end position="21"/>
    </location>
</feature>
<keyword evidence="4" id="KW-1185">Reference proteome</keyword>
<reference evidence="3" key="1">
    <citation type="submission" date="2021-11" db="EMBL/GenBank/DDBJ databases">
        <title>Genome sequence.</title>
        <authorList>
            <person name="Sun Q."/>
        </authorList>
    </citation>
    <scope>NUCLEOTIDE SEQUENCE</scope>
    <source>
        <strain evidence="3">JC732</strain>
    </source>
</reference>
<dbReference type="EMBL" id="JAJKFT010000004">
    <property type="protein sequence ID" value="MCC9628270.1"/>
    <property type="molecule type" value="Genomic_DNA"/>
</dbReference>
<evidence type="ECO:0000313" key="4">
    <source>
        <dbReference type="Proteomes" id="UP001139103"/>
    </source>
</evidence>
<sequence length="275" mass="30369">MTWCPLAILIALAVFPAVLTAAEPMEPRDKVIHPFNGVDLEGFVPYLRPVDRAAARDAYSVKDGAIRISGEGMGYLATADAYKNYHLKIEYKWGERTDGSKYVRNSGILLHANGPDGNAKGIWMASIEVQLAQGCEGDFILIRGDDEAGKPIPVALFSSVTKGKDGRPRWDPSGERTAYTNRQFWWSDHQVGFEELKDTRGEKDVASPLGEWTLVECICRDDTITVKINGRIVNKCDCVTPSAGKILLENESNEIYFRNFEICPLPEAAAAENGD</sequence>
<evidence type="ECO:0000259" key="2">
    <source>
        <dbReference type="Pfam" id="PF06439"/>
    </source>
</evidence>
<dbReference type="Proteomes" id="UP001139103">
    <property type="component" value="Unassembled WGS sequence"/>
</dbReference>
<dbReference type="Pfam" id="PF06439">
    <property type="entry name" value="3keto-disac_hyd"/>
    <property type="match status" value="1"/>
</dbReference>
<comment type="caution">
    <text evidence="3">The sequence shown here is derived from an EMBL/GenBank/DDBJ whole genome shotgun (WGS) entry which is preliminary data.</text>
</comment>
<name>A0A9X1SET7_9BACT</name>
<dbReference type="GO" id="GO:0016787">
    <property type="term" value="F:hydrolase activity"/>
    <property type="evidence" value="ECO:0007669"/>
    <property type="project" value="InterPro"/>
</dbReference>
<proteinExistence type="predicted"/>